<dbReference type="EMBL" id="GL348720">
    <property type="protein sequence ID" value="EFH40955.1"/>
    <property type="molecule type" value="Genomic_DNA"/>
</dbReference>
<protein>
    <submittedName>
        <fullName evidence="1">Predicted protein</fullName>
    </submittedName>
</protein>
<dbReference type="HOGENOM" id="CLU_2981774_0_0_1"/>
<dbReference type="Gramene" id="scaffold_802702.1">
    <property type="protein sequence ID" value="scaffold_802702.1"/>
    <property type="gene ID" value="scaffold_802702.1"/>
</dbReference>
<keyword evidence="2" id="KW-1185">Reference proteome</keyword>
<proteinExistence type="predicted"/>
<organism evidence="2">
    <name type="scientific">Arabidopsis lyrata subsp. lyrata</name>
    <name type="common">Lyre-leaved rock-cress</name>
    <dbReference type="NCBI Taxonomy" id="81972"/>
    <lineage>
        <taxon>Eukaryota</taxon>
        <taxon>Viridiplantae</taxon>
        <taxon>Streptophyta</taxon>
        <taxon>Embryophyta</taxon>
        <taxon>Tracheophyta</taxon>
        <taxon>Spermatophyta</taxon>
        <taxon>Magnoliopsida</taxon>
        <taxon>eudicotyledons</taxon>
        <taxon>Gunneridae</taxon>
        <taxon>Pentapetalae</taxon>
        <taxon>rosids</taxon>
        <taxon>malvids</taxon>
        <taxon>Brassicales</taxon>
        <taxon>Brassicaceae</taxon>
        <taxon>Camelineae</taxon>
        <taxon>Arabidopsis</taxon>
    </lineage>
</organism>
<dbReference type="AlphaFoldDB" id="D7MTW4"/>
<accession>D7MTW4</accession>
<name>D7MTW4_ARALL</name>
<sequence length="58" mass="6556">MKKPKKTHTTTLTFTMAPDKPSWTIDSSSSNNFSSKAIWDSDQESWELNIDDSCPLCC</sequence>
<evidence type="ECO:0000313" key="2">
    <source>
        <dbReference type="Proteomes" id="UP000008694"/>
    </source>
</evidence>
<gene>
    <name evidence="1" type="ORF">ARALYDRAFT_919302</name>
</gene>
<reference evidence="2" key="1">
    <citation type="journal article" date="2011" name="Nat. Genet.">
        <title>The Arabidopsis lyrata genome sequence and the basis of rapid genome size change.</title>
        <authorList>
            <person name="Hu T.T."/>
            <person name="Pattyn P."/>
            <person name="Bakker E.G."/>
            <person name="Cao J."/>
            <person name="Cheng J.-F."/>
            <person name="Clark R.M."/>
            <person name="Fahlgren N."/>
            <person name="Fawcett J.A."/>
            <person name="Grimwood J."/>
            <person name="Gundlach H."/>
            <person name="Haberer G."/>
            <person name="Hollister J.D."/>
            <person name="Ossowski S."/>
            <person name="Ottilar R.P."/>
            <person name="Salamov A.A."/>
            <person name="Schneeberger K."/>
            <person name="Spannagl M."/>
            <person name="Wang X."/>
            <person name="Yang L."/>
            <person name="Nasrallah M.E."/>
            <person name="Bergelson J."/>
            <person name="Carrington J.C."/>
            <person name="Gaut B.S."/>
            <person name="Schmutz J."/>
            <person name="Mayer K.F.X."/>
            <person name="Van de Peer Y."/>
            <person name="Grigoriev I.V."/>
            <person name="Nordborg M."/>
            <person name="Weigel D."/>
            <person name="Guo Y.-L."/>
        </authorList>
    </citation>
    <scope>NUCLEOTIDE SEQUENCE [LARGE SCALE GENOMIC DNA]</scope>
    <source>
        <strain evidence="2">cv. MN47</strain>
    </source>
</reference>
<dbReference type="Proteomes" id="UP000008694">
    <property type="component" value="Unassembled WGS sequence"/>
</dbReference>
<evidence type="ECO:0000313" key="1">
    <source>
        <dbReference type="EMBL" id="EFH40955.1"/>
    </source>
</evidence>